<dbReference type="EMBL" id="WWCO01000015">
    <property type="protein sequence ID" value="MYM36447.1"/>
    <property type="molecule type" value="Genomic_DNA"/>
</dbReference>
<keyword evidence="2" id="KW-1185">Reference proteome</keyword>
<reference evidence="1 2" key="1">
    <citation type="submission" date="2019-12" db="EMBL/GenBank/DDBJ databases">
        <title>Novel species isolated from a subtropical stream in China.</title>
        <authorList>
            <person name="Lu H."/>
        </authorList>
    </citation>
    <scope>NUCLEOTIDE SEQUENCE [LARGE SCALE GENOMIC DNA]</scope>
    <source>
        <strain evidence="1 2">FT94W</strain>
    </source>
</reference>
<proteinExistence type="predicted"/>
<sequence>MSWARFDVESDGRFLASLKDLGATAAPCILTKLKQMSGCVPWSEMLQEYGWQEIAVEPTDCFPGATPLYSFILYFSPSEV</sequence>
<gene>
    <name evidence="1" type="ORF">GTP38_19140</name>
</gene>
<evidence type="ECO:0000313" key="2">
    <source>
        <dbReference type="Proteomes" id="UP000449678"/>
    </source>
</evidence>
<comment type="caution">
    <text evidence="1">The sequence shown here is derived from an EMBL/GenBank/DDBJ whole genome shotgun (WGS) entry which is preliminary data.</text>
</comment>
<dbReference type="RefSeq" id="WP_160991816.1">
    <property type="nucleotide sequence ID" value="NZ_WWCO01000015.1"/>
</dbReference>
<protein>
    <submittedName>
        <fullName evidence="1">Uncharacterized protein</fullName>
    </submittedName>
</protein>
<dbReference type="Proteomes" id="UP000449678">
    <property type="component" value="Unassembled WGS sequence"/>
</dbReference>
<organism evidence="1 2">
    <name type="scientific">Duganella lactea</name>
    <dbReference type="NCBI Taxonomy" id="2692173"/>
    <lineage>
        <taxon>Bacteria</taxon>
        <taxon>Pseudomonadati</taxon>
        <taxon>Pseudomonadota</taxon>
        <taxon>Betaproteobacteria</taxon>
        <taxon>Burkholderiales</taxon>
        <taxon>Oxalobacteraceae</taxon>
        <taxon>Telluria group</taxon>
        <taxon>Duganella</taxon>
    </lineage>
</organism>
<accession>A0ABW9VC03</accession>
<evidence type="ECO:0000313" key="1">
    <source>
        <dbReference type="EMBL" id="MYM36447.1"/>
    </source>
</evidence>
<name>A0ABW9VC03_9BURK</name>